<dbReference type="AlphaFoldDB" id="A0A1L9B585"/>
<dbReference type="EMBL" id="MPIN01000008">
    <property type="protein sequence ID" value="OJH37414.1"/>
    <property type="molecule type" value="Genomic_DNA"/>
</dbReference>
<proteinExistence type="predicted"/>
<reference evidence="2" key="1">
    <citation type="submission" date="2016-11" db="EMBL/GenBank/DDBJ databases">
        <authorList>
            <person name="Shukria A."/>
            <person name="Stevens D.C."/>
        </authorList>
    </citation>
    <scope>NUCLEOTIDE SEQUENCE [LARGE SCALE GENOMIC DNA]</scope>
    <source>
        <strain evidence="2">Cbfe23</strain>
    </source>
</reference>
<dbReference type="Proteomes" id="UP000182229">
    <property type="component" value="Unassembled WGS sequence"/>
</dbReference>
<organism evidence="1 2">
    <name type="scientific">Cystobacter ferrugineus</name>
    <dbReference type="NCBI Taxonomy" id="83449"/>
    <lineage>
        <taxon>Bacteria</taxon>
        <taxon>Pseudomonadati</taxon>
        <taxon>Myxococcota</taxon>
        <taxon>Myxococcia</taxon>
        <taxon>Myxococcales</taxon>
        <taxon>Cystobacterineae</taxon>
        <taxon>Archangiaceae</taxon>
        <taxon>Cystobacter</taxon>
    </lineage>
</organism>
<evidence type="ECO:0000313" key="2">
    <source>
        <dbReference type="Proteomes" id="UP000182229"/>
    </source>
</evidence>
<protein>
    <submittedName>
        <fullName evidence="1">Uncharacterized protein</fullName>
    </submittedName>
</protein>
<gene>
    <name evidence="1" type="ORF">BON30_29475</name>
</gene>
<reference evidence="1 2" key="2">
    <citation type="submission" date="2016-12" db="EMBL/GenBank/DDBJ databases">
        <title>Draft Genome Sequence of Cystobacter ferrugineus Strain Cbfe23.</title>
        <authorList>
            <person name="Akbar S."/>
            <person name="Dowd S.E."/>
            <person name="Stevens D.C."/>
        </authorList>
    </citation>
    <scope>NUCLEOTIDE SEQUENCE [LARGE SCALE GENOMIC DNA]</scope>
    <source>
        <strain evidence="1 2">Cbfe23</strain>
    </source>
</reference>
<name>A0A1L9B585_9BACT</name>
<accession>A0A1L9B585</accession>
<comment type="caution">
    <text evidence="1">The sequence shown here is derived from an EMBL/GenBank/DDBJ whole genome shotgun (WGS) entry which is preliminary data.</text>
</comment>
<keyword evidence="2" id="KW-1185">Reference proteome</keyword>
<sequence length="85" mass="9872">MDYLIQLDLQLDIEHTWIDLYTISRDPGWQRIQAHDDLRGNCLHASEDSKLWLQTSDVVQTCNAVIRTFCSEAQLGKAHVHRPIK</sequence>
<evidence type="ECO:0000313" key="1">
    <source>
        <dbReference type="EMBL" id="OJH37414.1"/>
    </source>
</evidence>